<dbReference type="Pfam" id="PF00675">
    <property type="entry name" value="Peptidase_M16"/>
    <property type="match status" value="1"/>
</dbReference>
<feature type="domain" description="Peptidase M16 C-terminal" evidence="4">
    <location>
        <begin position="199"/>
        <end position="380"/>
    </location>
</feature>
<dbReference type="GO" id="GO:0006508">
    <property type="term" value="P:proteolysis"/>
    <property type="evidence" value="ECO:0007669"/>
    <property type="project" value="UniProtKB-KW"/>
</dbReference>
<evidence type="ECO:0000259" key="3">
    <source>
        <dbReference type="Pfam" id="PF00675"/>
    </source>
</evidence>
<proteinExistence type="inferred from homology"/>
<dbReference type="InterPro" id="IPR007863">
    <property type="entry name" value="Peptidase_M16_C"/>
</dbReference>
<comment type="similarity">
    <text evidence="1 2">Belongs to the peptidase M16 family.</text>
</comment>
<dbReference type="EMBL" id="CP010407">
    <property type="protein sequence ID" value="AJF67603.1"/>
    <property type="molecule type" value="Genomic_DNA"/>
</dbReference>
<organism evidence="5 6">
    <name type="scientific">Streptomyces vietnamensis</name>
    <dbReference type="NCBI Taxonomy" id="362257"/>
    <lineage>
        <taxon>Bacteria</taxon>
        <taxon>Bacillati</taxon>
        <taxon>Actinomycetota</taxon>
        <taxon>Actinomycetes</taxon>
        <taxon>Kitasatosporales</taxon>
        <taxon>Streptomycetaceae</taxon>
        <taxon>Streptomyces</taxon>
    </lineage>
</organism>
<feature type="domain" description="Peptidase M16 N-terminal" evidence="3">
    <location>
        <begin position="45"/>
        <end position="192"/>
    </location>
</feature>
<reference evidence="5 6" key="1">
    <citation type="submission" date="2014-12" db="EMBL/GenBank/DDBJ databases">
        <title>Complete genome sequence of Streptomyces vietnamensis strain GIMV4.0001, a genetic manipulable producer of the benzoisochromanequinone antibiotic granaticin.</title>
        <authorList>
            <person name="Deng M.R."/>
            <person name="Guo J."/>
            <person name="Ma L.Y."/>
            <person name="Feng G.D."/>
            <person name="Mo C.Y."/>
            <person name="Zhu H.H."/>
        </authorList>
    </citation>
    <scope>NUCLEOTIDE SEQUENCE [LARGE SCALE GENOMIC DNA]</scope>
    <source>
        <strain evidence="6">GIMV4.0001</strain>
    </source>
</reference>
<dbReference type="InterPro" id="IPR011765">
    <property type="entry name" value="Pept_M16_N"/>
</dbReference>
<dbReference type="STRING" id="362257.SVTN_27665"/>
<keyword evidence="6" id="KW-1185">Reference proteome</keyword>
<dbReference type="PROSITE" id="PS00143">
    <property type="entry name" value="INSULINASE"/>
    <property type="match status" value="1"/>
</dbReference>
<evidence type="ECO:0000256" key="1">
    <source>
        <dbReference type="ARBA" id="ARBA00007261"/>
    </source>
</evidence>
<dbReference type="RefSeq" id="WP_041131541.1">
    <property type="nucleotide sequence ID" value="NZ_CP010407.1"/>
</dbReference>
<dbReference type="InterPro" id="IPR050361">
    <property type="entry name" value="MPP/UQCRC_Complex"/>
</dbReference>
<evidence type="ECO:0000259" key="4">
    <source>
        <dbReference type="Pfam" id="PF05193"/>
    </source>
</evidence>
<dbReference type="Proteomes" id="UP000031774">
    <property type="component" value="Chromosome"/>
</dbReference>
<protein>
    <submittedName>
        <fullName evidence="5">Zinc protease</fullName>
    </submittedName>
</protein>
<dbReference type="KEGG" id="svt:SVTN_27665"/>
<name>A0A0B5ID52_9ACTN</name>
<evidence type="ECO:0000313" key="6">
    <source>
        <dbReference type="Proteomes" id="UP000031774"/>
    </source>
</evidence>
<dbReference type="Pfam" id="PF05193">
    <property type="entry name" value="Peptidase_M16_C"/>
    <property type="match status" value="1"/>
</dbReference>
<keyword evidence="5" id="KW-0378">Hydrolase</keyword>
<dbReference type="Gene3D" id="3.30.830.10">
    <property type="entry name" value="Metalloenzyme, LuxS/M16 peptidase-like"/>
    <property type="match status" value="2"/>
</dbReference>
<keyword evidence="5" id="KW-0645">Protease</keyword>
<dbReference type="GO" id="GO:0004222">
    <property type="term" value="F:metalloendopeptidase activity"/>
    <property type="evidence" value="ECO:0007669"/>
    <property type="project" value="InterPro"/>
</dbReference>
<dbReference type="InterPro" id="IPR011249">
    <property type="entry name" value="Metalloenz_LuxS/M16"/>
</dbReference>
<sequence>MTSRSSRATARPSSEGRAVARTQTLLPGKDGIGTVRRTTLPGGLRIVTETLPSVRSATFGIWAHVGSRDETPTLNGATHYLEHLLFKGTHKRSALDISAAIDAVGGEMNAFTAKEYTCYYARVLDTDLPLAIDVVCDMLTDSLILDEDVDAERGVILEEIAMTEDDPGDVVHELFAQTMFGDTPLGRPVLGTVDTINALSRGQIARFYKKHYDPTHLVVACAGNVDHATVVRQVRRAFEKAGALGRTDAVPVAPREGSRTLRTAGRVELLNRKTEQAHVVLGMPGLARTDERRWALGVLNTALGGGMSSRLFQEVREKRGLAYSVYSYTSGFADCGLFGVYAGCRPSQVHDVLKICRDELDKVASDGLTDEEITRAVGQLSGSTVLGLEDTGALMNRIGKSELCWGTQMSVDDMLTRIAAVTPDEVREVARDVLEQRPSLSVIGPLKDKQADRLHQAVS</sequence>
<dbReference type="FunFam" id="3.30.830.10:FF:000008">
    <property type="entry name" value="Mitochondrial-processing peptidase subunit beta"/>
    <property type="match status" value="1"/>
</dbReference>
<evidence type="ECO:0000256" key="2">
    <source>
        <dbReference type="RuleBase" id="RU004447"/>
    </source>
</evidence>
<dbReference type="AlphaFoldDB" id="A0A0B5ID52"/>
<dbReference type="PANTHER" id="PTHR11851">
    <property type="entry name" value="METALLOPROTEASE"/>
    <property type="match status" value="1"/>
</dbReference>
<dbReference type="SUPFAM" id="SSF63411">
    <property type="entry name" value="LuxS/MPP-like metallohydrolase"/>
    <property type="match status" value="2"/>
</dbReference>
<dbReference type="InterPro" id="IPR001431">
    <property type="entry name" value="Pept_M16_Zn_BS"/>
</dbReference>
<accession>A0A0B5ID52</accession>
<evidence type="ECO:0000313" key="5">
    <source>
        <dbReference type="EMBL" id="AJF67603.1"/>
    </source>
</evidence>
<dbReference type="HOGENOM" id="CLU_009902_3_3_11"/>
<dbReference type="GO" id="GO:0046872">
    <property type="term" value="F:metal ion binding"/>
    <property type="evidence" value="ECO:0007669"/>
    <property type="project" value="InterPro"/>
</dbReference>
<gene>
    <name evidence="5" type="ORF">SVTN_27665</name>
</gene>
<dbReference type="PANTHER" id="PTHR11851:SF49">
    <property type="entry name" value="MITOCHONDRIAL-PROCESSING PEPTIDASE SUBUNIT ALPHA"/>
    <property type="match status" value="1"/>
</dbReference>